<accession>A0A4Q2SVH0</accession>
<evidence type="ECO:0000313" key="1">
    <source>
        <dbReference type="EMBL" id="RYC10045.1"/>
    </source>
</evidence>
<dbReference type="RefSeq" id="WP_129333437.1">
    <property type="nucleotide sequence ID" value="NZ_SDVB01000253.1"/>
</dbReference>
<name>A0A4Q2SVH0_9HYPH</name>
<keyword evidence="2" id="KW-1185">Reference proteome</keyword>
<dbReference type="Proteomes" id="UP000291088">
    <property type="component" value="Unassembled WGS sequence"/>
</dbReference>
<comment type="caution">
    <text evidence="1">The sequence shown here is derived from an EMBL/GenBank/DDBJ whole genome shotgun (WGS) entry which is preliminary data.</text>
</comment>
<dbReference type="OrthoDB" id="8421404at2"/>
<dbReference type="EMBL" id="SDVB01000253">
    <property type="protein sequence ID" value="RYC10045.1"/>
    <property type="molecule type" value="Genomic_DNA"/>
</dbReference>
<gene>
    <name evidence="1" type="ORF">EUU22_18385</name>
</gene>
<evidence type="ECO:0000313" key="2">
    <source>
        <dbReference type="Proteomes" id="UP000291088"/>
    </source>
</evidence>
<dbReference type="AlphaFoldDB" id="A0A4Q2SVH0"/>
<sequence length="65" mass="7340">MATLTIHIDEATEARLRQIAEECGFREIQALAEYAVADAARDYFAPKHRADRDPVRQEAPHVPAH</sequence>
<protein>
    <submittedName>
        <fullName evidence="1">Uncharacterized protein</fullName>
    </submittedName>
</protein>
<reference evidence="1 2" key="1">
    <citation type="submission" date="2019-01" db="EMBL/GenBank/DDBJ databases">
        <authorList>
            <person name="Deng T."/>
        </authorList>
    </citation>
    <scope>NUCLEOTIDE SEQUENCE [LARGE SCALE GENOMIC DNA]</scope>
    <source>
        <strain evidence="1 2">F8825</strain>
    </source>
</reference>
<organism evidence="1 2">
    <name type="scientific">Ciceribacter ferrooxidans</name>
    <dbReference type="NCBI Taxonomy" id="2509717"/>
    <lineage>
        <taxon>Bacteria</taxon>
        <taxon>Pseudomonadati</taxon>
        <taxon>Pseudomonadota</taxon>
        <taxon>Alphaproteobacteria</taxon>
        <taxon>Hyphomicrobiales</taxon>
        <taxon>Rhizobiaceae</taxon>
        <taxon>Ciceribacter</taxon>
    </lineage>
</organism>
<proteinExistence type="predicted"/>